<dbReference type="InParanoid" id="T0QNZ1"/>
<dbReference type="VEuPathDB" id="FungiDB:SDRG_06845"/>
<proteinExistence type="predicted"/>
<evidence type="ECO:0000313" key="3">
    <source>
        <dbReference type="Proteomes" id="UP000030762"/>
    </source>
</evidence>
<gene>
    <name evidence="2" type="ORF">SDRG_06845</name>
</gene>
<dbReference type="eggNOG" id="ENOG502SD6V">
    <property type="taxonomic scope" value="Eukaryota"/>
</dbReference>
<evidence type="ECO:0000313" key="2">
    <source>
        <dbReference type="EMBL" id="EQC35555.1"/>
    </source>
</evidence>
<keyword evidence="3" id="KW-1185">Reference proteome</keyword>
<feature type="transmembrane region" description="Helical" evidence="1">
    <location>
        <begin position="1555"/>
        <end position="1574"/>
    </location>
</feature>
<evidence type="ECO:0000256" key="1">
    <source>
        <dbReference type="SAM" id="Phobius"/>
    </source>
</evidence>
<keyword evidence="1" id="KW-0472">Membrane</keyword>
<dbReference type="GeneID" id="19947572"/>
<accession>T0QNZ1</accession>
<feature type="transmembrane region" description="Helical" evidence="1">
    <location>
        <begin position="1430"/>
        <end position="1455"/>
    </location>
</feature>
<feature type="transmembrane region" description="Helical" evidence="1">
    <location>
        <begin position="1594"/>
        <end position="1619"/>
    </location>
</feature>
<dbReference type="OrthoDB" id="78969at2759"/>
<reference evidence="2 3" key="1">
    <citation type="submission" date="2012-04" db="EMBL/GenBank/DDBJ databases">
        <title>The Genome Sequence of Saprolegnia declina VS20.</title>
        <authorList>
            <consortium name="The Broad Institute Genome Sequencing Platform"/>
            <person name="Russ C."/>
            <person name="Nusbaum C."/>
            <person name="Tyler B."/>
            <person name="van West P."/>
            <person name="Dieguez-Uribeondo J."/>
            <person name="de Bruijn I."/>
            <person name="Tripathy S."/>
            <person name="Jiang R."/>
            <person name="Young S.K."/>
            <person name="Zeng Q."/>
            <person name="Gargeya S."/>
            <person name="Fitzgerald M."/>
            <person name="Haas B."/>
            <person name="Abouelleil A."/>
            <person name="Alvarado L."/>
            <person name="Arachchi H.M."/>
            <person name="Berlin A."/>
            <person name="Chapman S.B."/>
            <person name="Goldberg J."/>
            <person name="Griggs A."/>
            <person name="Gujja S."/>
            <person name="Hansen M."/>
            <person name="Howarth C."/>
            <person name="Imamovic A."/>
            <person name="Larimer J."/>
            <person name="McCowen C."/>
            <person name="Montmayeur A."/>
            <person name="Murphy C."/>
            <person name="Neiman D."/>
            <person name="Pearson M."/>
            <person name="Priest M."/>
            <person name="Roberts A."/>
            <person name="Saif S."/>
            <person name="Shea T."/>
            <person name="Sisk P."/>
            <person name="Sykes S."/>
            <person name="Wortman J."/>
            <person name="Nusbaum C."/>
            <person name="Birren B."/>
        </authorList>
    </citation>
    <scope>NUCLEOTIDE SEQUENCE [LARGE SCALE GENOMIC DNA]</scope>
    <source>
        <strain evidence="2 3">VS20</strain>
    </source>
</reference>
<feature type="transmembrane region" description="Helical" evidence="1">
    <location>
        <begin position="26"/>
        <end position="47"/>
    </location>
</feature>
<protein>
    <submittedName>
        <fullName evidence="2">Uncharacterized protein</fullName>
    </submittedName>
</protein>
<dbReference type="Proteomes" id="UP000030762">
    <property type="component" value="Unassembled WGS sequence"/>
</dbReference>
<dbReference type="EMBL" id="JH767150">
    <property type="protein sequence ID" value="EQC35555.1"/>
    <property type="molecule type" value="Genomic_DNA"/>
</dbReference>
<keyword evidence="1" id="KW-1133">Transmembrane helix</keyword>
<organism evidence="2 3">
    <name type="scientific">Saprolegnia diclina (strain VS20)</name>
    <dbReference type="NCBI Taxonomy" id="1156394"/>
    <lineage>
        <taxon>Eukaryota</taxon>
        <taxon>Sar</taxon>
        <taxon>Stramenopiles</taxon>
        <taxon>Oomycota</taxon>
        <taxon>Saprolegniomycetes</taxon>
        <taxon>Saprolegniales</taxon>
        <taxon>Saprolegniaceae</taxon>
        <taxon>Saprolegnia</taxon>
    </lineage>
</organism>
<dbReference type="RefSeq" id="XP_008610872.1">
    <property type="nucleotide sequence ID" value="XM_008612650.1"/>
</dbReference>
<sequence length="1704" mass="187061">MRIAPDTSLVDVAAPRHSARRHLVGVSYACACLVVGVCFNSLAHVYLETSPFWPSFQSQYTAPWLAAQLRSHLVLGPTWPDLDVTAVGVAASDAMGTPPAYARQLMYDDLTSLEAAIAGLWRLESSHLSMILSGYCWADLQRRWALGHTARRQARCETAYVANAAVYLEAILRNVADVQAWNDVARFESTIALPIASTFEDGAAWVDSVYAHARAPSIEEEARVWRAHGCRTFVLQWANRIQVGVFETIQLRNALGMRQPFTLHALPSTLMSMAWTSLYLFAGLFNDFNALAAGNLSLVRTTPTFFGLSQPDLIEDFNAGLPLPILYQVLHDRIGPLGSIDLYWVSVPASVAEAVAAFRAETDMLPMPSLTLRPTPLHWQDPALRFHGGNPMCMMGNPLPYVREAFGFDDACASLAPVTITLDPLNSLFGLWMTQTPDAACSSVLDTTDGRACVAFLQSLAPSLRRLPPVHADLDAVFAHLNLSLLQYVDFNHTITLDLQPLLGQSWAFFGWTMVYDWAMRRREVVSFQGDEGSMHLLSAEYAPIPNANTISTPTAWVYYVSVSNWAFSAGLIAVFCLCLRYDCCQQSSATWWRFPRLVSSVYLNRGLVSLRSLIAIVCLATAPVVPRAEDGATALVFEPRSVVASSILAIEATWVLYCVYDMLHPILSHRTNTRAACSAGAAVLTLLAIDQFAPVHVLTQLRRSCDSVNMDTMIYCTSGVVAIGDASRSLVLGLVLLASVVLGSMLPLSGRADVRCIPNLAVPLALVSYQDPTLRNSTFLDPATAAMSGLFRLSPATVFDIKLWRPLPLADDVQVRGTLLPHCSSLQPVDCCMQELGVPVTWRRCERISLLLCGLGFLTTSLVGNVLYLQRAEMYLANDYGWADFNSTGARTWLGNLFNEALLSTNSASNILVDGTSNGTIAQHYNGSSTVLLWADGMARRAHYRHDTPLAEIIVGLRAMDPCVLPWMFTQYCYLDFDGAWEMALTSMRQTRCLRQRSNGAVFLESALRNINDWGAWDRCWGNSFEVAIQRPLATTTRGQQWLQALKTRRNSVEHEVASWASHRVTHFVLQWQNYKTTGLVDSLTITSALGLAYDLRLSESRGVLHLERQTSRKMYWSFASDLWAVASNATAIAGASLVRASANFAFLNTTSEALLLANSTLPTPLPSGLQVVRDALGPFNAIDMLYIPCPPALQAFYREATAHITAVLLTNLRAQAAFAAIPLANHTLPVPQRVESLDLLTYGGNLLCGDDLPNYPLASGFYCFFGSHNMCHAYYNEYIPLTTIELLLSLLAAPTLLAVNATALCLNDALASSTCSSMYISAMAFLQAHVPGTVEANDALADVLALELKLIQFVSPANDSSQITLLRLPLAENTWRIDTWLYLVQWAAGARDVVSFQGDAGALTTISTVSSPQSMTPDPNEIPNTISFLFLTAVRYVTATLIAVALVAAIVAVRDNAYVNGLNLFELNRVVGHVWIGRSWLLSRSVSALWLLNTSTLSLESYGAGTKFESPPLHWATTFLAGGESTWFVYILNDLWSCVTRQWTAYYAYKSALLAWAATSLYVTIAPVQYVASIHRSCNYIEMDLGLRCVSASVHIGSATRVAFGFGLGALAVLVCFGVERWRLRHLPPMTLCTTLLNATSLHMLITSKDLLDRPSAVLAGVFALRNRDHLYLFDIKSWRFLALPVDAASRSAGCLIPLNRV</sequence>
<keyword evidence="1" id="KW-0812">Transmembrane</keyword>
<name>T0QNZ1_SAPDV</name>